<keyword evidence="1" id="KW-1185">Reference proteome</keyword>
<gene>
    <name evidence="2" type="primary">LOC142168958</name>
</gene>
<reference evidence="1" key="1">
    <citation type="journal article" date="2014" name="Nat. Commun.">
        <title>The tobacco genome sequence and its comparison with those of tomato and potato.</title>
        <authorList>
            <person name="Sierro N."/>
            <person name="Battey J.N."/>
            <person name="Ouadi S."/>
            <person name="Bakaher N."/>
            <person name="Bovet L."/>
            <person name="Willig A."/>
            <person name="Goepfert S."/>
            <person name="Peitsch M.C."/>
            <person name="Ivanov N.V."/>
        </authorList>
    </citation>
    <scope>NUCLEOTIDE SEQUENCE [LARGE SCALE GENOMIC DNA]</scope>
</reference>
<evidence type="ECO:0000313" key="2">
    <source>
        <dbReference type="RefSeq" id="XP_075086237.1"/>
    </source>
</evidence>
<organism evidence="1 2">
    <name type="scientific">Nicotiana tabacum</name>
    <name type="common">Common tobacco</name>
    <dbReference type="NCBI Taxonomy" id="4097"/>
    <lineage>
        <taxon>Eukaryota</taxon>
        <taxon>Viridiplantae</taxon>
        <taxon>Streptophyta</taxon>
        <taxon>Embryophyta</taxon>
        <taxon>Tracheophyta</taxon>
        <taxon>Spermatophyta</taxon>
        <taxon>Magnoliopsida</taxon>
        <taxon>eudicotyledons</taxon>
        <taxon>Gunneridae</taxon>
        <taxon>Pentapetalae</taxon>
        <taxon>asterids</taxon>
        <taxon>lamiids</taxon>
        <taxon>Solanales</taxon>
        <taxon>Solanaceae</taxon>
        <taxon>Nicotianoideae</taxon>
        <taxon>Nicotianeae</taxon>
        <taxon>Nicotiana</taxon>
    </lineage>
</organism>
<proteinExistence type="predicted"/>
<sequence>MNFQVEKTSFLKEDRGYDSEKSEGEEEGDVSDEDNVKLPNASIIGVARNIMGGEYESEISEEEERGVSEDEDEELPFNDGVIEIYDRNVFHDGRKNRYSLELNGKMFTLAPLSPSQVFQDQKRLRETMEKPKGGIKSDLEGKVKKGNEELEKRIDGREKEREGSKLREEIKGGLSEKMESLGDRKVAKEKKKESLPPLRGIENQIDFVLGSQIPNKPAYRSNPEETKELQRQVEELLDKRFVRESTSPCPVPMHLVPKKDEEHVKHLKQIINVLREQLLYANLSRCTFCVDKVVFLGFVVSSKGVEVVEDKVKEIKDCPTPKNIAKVRSFHGLASFYGRFVRDFSSIAAPLTEVIKKDKSFQIECDASGRGIGAGLIQDSKPIAYFSEKLNGSALIYSTYDIELYALVRTLATWQQYLWPKEYNQGKDNIVSGSLSRRYALVSTLTSKLMKFDQIKDLYVDDSDFGIAFSAHLNGPFEKYNLNGFLCKENKLCVPNVSLREVFVREAHCGGLMGHFGVPKKLDIHAANFFWPNIRKDVERLCAQCLECKQLFMVLTPLHPLDLLPLLTIEMRKERFFSKRKSKLHPRGYGPFKVLERITDNAYKLDLPNEFQVSVTFNVADLSLFDVGSNLRTNSFQEEGNNSSTDKDKALEAPRSPFTRSPAKEKQDKVVGLQ</sequence>
<dbReference type="RefSeq" id="XP_075086237.1">
    <property type="nucleotide sequence ID" value="XM_075230136.1"/>
</dbReference>
<evidence type="ECO:0000313" key="1">
    <source>
        <dbReference type="Proteomes" id="UP000790787"/>
    </source>
</evidence>
<accession>A0AC58SMQ4</accession>
<reference evidence="2" key="2">
    <citation type="submission" date="2025-08" db="UniProtKB">
        <authorList>
            <consortium name="RefSeq"/>
        </authorList>
    </citation>
    <scope>IDENTIFICATION</scope>
    <source>
        <tissue evidence="2">Leaf</tissue>
    </source>
</reference>
<dbReference type="Proteomes" id="UP000790787">
    <property type="component" value="Chromosome 14"/>
</dbReference>
<protein>
    <submittedName>
        <fullName evidence="2">Uncharacterized protein LOC142168958</fullName>
    </submittedName>
</protein>
<name>A0AC58SMQ4_TOBAC</name>